<comment type="caution">
    <text evidence="9">The sequence shown here is derived from an EMBL/GenBank/DDBJ whole genome shotgun (WGS) entry which is preliminary data.</text>
</comment>
<dbReference type="InterPro" id="IPR016454">
    <property type="entry name" value="Cysteine_dSase"/>
</dbReference>
<keyword evidence="2" id="KW-0808">Transferase</keyword>
<reference evidence="9" key="1">
    <citation type="journal article" date="2021" name="Sci. Rep.">
        <title>Diploid genomic architecture of Nitzschia inconspicua, an elite biomass production diatom.</title>
        <authorList>
            <person name="Oliver A."/>
            <person name="Podell S."/>
            <person name="Pinowska A."/>
            <person name="Traller J.C."/>
            <person name="Smith S.R."/>
            <person name="McClure R."/>
            <person name="Beliaev A."/>
            <person name="Bohutskyi P."/>
            <person name="Hill E.A."/>
            <person name="Rabines A."/>
            <person name="Zheng H."/>
            <person name="Allen L.Z."/>
            <person name="Kuo A."/>
            <person name="Grigoriev I.V."/>
            <person name="Allen A.E."/>
            <person name="Hazlebeck D."/>
            <person name="Allen E.E."/>
        </authorList>
    </citation>
    <scope>NUCLEOTIDE SEQUENCE</scope>
    <source>
        <strain evidence="9">Hildebrandi</strain>
    </source>
</reference>
<evidence type="ECO:0000256" key="6">
    <source>
        <dbReference type="ARBA" id="ARBA00023014"/>
    </source>
</evidence>
<evidence type="ECO:0000256" key="5">
    <source>
        <dbReference type="ARBA" id="ARBA00023004"/>
    </source>
</evidence>
<comment type="cofactor">
    <cofactor evidence="1">
        <name>pyridoxal 5'-phosphate</name>
        <dbReference type="ChEBI" id="CHEBI:597326"/>
    </cofactor>
</comment>
<feature type="transmembrane region" description="Helical" evidence="7">
    <location>
        <begin position="12"/>
        <end position="33"/>
    </location>
</feature>
<reference evidence="9" key="2">
    <citation type="submission" date="2021-04" db="EMBL/GenBank/DDBJ databases">
        <authorList>
            <person name="Podell S."/>
        </authorList>
    </citation>
    <scope>NUCLEOTIDE SEQUENCE</scope>
    <source>
        <strain evidence="9">Hildebrandi</strain>
    </source>
</reference>
<proteinExistence type="predicted"/>
<evidence type="ECO:0000256" key="3">
    <source>
        <dbReference type="ARBA" id="ARBA00022723"/>
    </source>
</evidence>
<evidence type="ECO:0000256" key="2">
    <source>
        <dbReference type="ARBA" id="ARBA00022679"/>
    </source>
</evidence>
<gene>
    <name evidence="9" type="ORF">IV203_016916</name>
</gene>
<dbReference type="EMBL" id="JAGRRH010000020">
    <property type="protein sequence ID" value="KAG7348211.1"/>
    <property type="molecule type" value="Genomic_DNA"/>
</dbReference>
<keyword evidence="10" id="KW-1185">Reference proteome</keyword>
<keyword evidence="5" id="KW-0408">Iron</keyword>
<keyword evidence="9" id="KW-0456">Lyase</keyword>
<accession>A0A9K3KRJ2</accession>
<evidence type="ECO:0000313" key="9">
    <source>
        <dbReference type="EMBL" id="KAG7348211.1"/>
    </source>
</evidence>
<dbReference type="PIRSF" id="PIRSF005572">
    <property type="entry name" value="NifS"/>
    <property type="match status" value="1"/>
</dbReference>
<keyword evidence="4" id="KW-0663">Pyridoxal phosphate</keyword>
<evidence type="ECO:0000256" key="7">
    <source>
        <dbReference type="SAM" id="Phobius"/>
    </source>
</evidence>
<dbReference type="Proteomes" id="UP000693970">
    <property type="component" value="Unassembled WGS sequence"/>
</dbReference>
<dbReference type="PANTHER" id="PTHR11601">
    <property type="entry name" value="CYSTEINE DESULFURYLASE FAMILY MEMBER"/>
    <property type="match status" value="1"/>
</dbReference>
<protein>
    <submittedName>
        <fullName evidence="9">Selenocysteine lyase</fullName>
    </submittedName>
</protein>
<dbReference type="OrthoDB" id="10250117at2759"/>
<keyword evidence="7" id="KW-0472">Membrane</keyword>
<organism evidence="9 10">
    <name type="scientific">Nitzschia inconspicua</name>
    <dbReference type="NCBI Taxonomy" id="303405"/>
    <lineage>
        <taxon>Eukaryota</taxon>
        <taxon>Sar</taxon>
        <taxon>Stramenopiles</taxon>
        <taxon>Ochrophyta</taxon>
        <taxon>Bacillariophyta</taxon>
        <taxon>Bacillariophyceae</taxon>
        <taxon>Bacillariophycidae</taxon>
        <taxon>Bacillariales</taxon>
        <taxon>Bacillariaceae</taxon>
        <taxon>Nitzschia</taxon>
    </lineage>
</organism>
<evidence type="ECO:0000256" key="1">
    <source>
        <dbReference type="ARBA" id="ARBA00001933"/>
    </source>
</evidence>
<name>A0A9K3KRJ2_9STRA</name>
<dbReference type="AlphaFoldDB" id="A0A9K3KRJ2"/>
<keyword evidence="7" id="KW-1133">Transmembrane helix</keyword>
<keyword evidence="7" id="KW-0812">Transmembrane</keyword>
<evidence type="ECO:0000256" key="4">
    <source>
        <dbReference type="ARBA" id="ARBA00022898"/>
    </source>
</evidence>
<feature type="domain" description="Aminotransferase class V" evidence="8">
    <location>
        <begin position="56"/>
        <end position="441"/>
    </location>
</feature>
<dbReference type="GO" id="GO:0016829">
    <property type="term" value="F:lyase activity"/>
    <property type="evidence" value="ECO:0007669"/>
    <property type="project" value="UniProtKB-KW"/>
</dbReference>
<keyword evidence="6" id="KW-0411">Iron-sulfur</keyword>
<evidence type="ECO:0000313" key="10">
    <source>
        <dbReference type="Proteomes" id="UP000693970"/>
    </source>
</evidence>
<sequence>MPPSPSANNQNTTLLLTALVGSAVFAAAAWVSLKRSKTVSSFFKVNLPSSKKKTYYLDYNGTTPIYPQVLEAMMPYLQHHFGNPSSGHVYGQEPRRAIDEARSKILHHLLGAPTARLDAIWFTGCGTEADNLAIYLAVQTVKEMDDSHKKKPHLVTSNVEHPAIELYLKSLEQNNSIDVTFVPVDTEGRVSAEELIAALRENTVLVTLMLANNESGALQPVAEVSRVCRQRGILFHTDAAQAAGKVSCHIHALGDPDMISIVGHKIGAPKGIAALYVRPGCLEEQQTVQHKNKPNHGLLIGGGQEFGMRGGTENTPYIVALGRAAELAQTHLKRNAAHMEEMRARLLKNLQDSLGASNVLANGPQDHTKRLPNTLSVGIDSIHSGQLLADVGDTVAASAGATCHSTASISSVLRAMKVPESYARGTLRLSVGPSTTTTDVDEAADIIANAVRSQWEVNQRT</sequence>
<dbReference type="InterPro" id="IPR000192">
    <property type="entry name" value="Aminotrans_V_dom"/>
</dbReference>
<keyword evidence="3" id="KW-0479">Metal-binding</keyword>
<dbReference type="PANTHER" id="PTHR11601:SF34">
    <property type="entry name" value="CYSTEINE DESULFURASE"/>
    <property type="match status" value="1"/>
</dbReference>
<evidence type="ECO:0000259" key="8">
    <source>
        <dbReference type="Pfam" id="PF00266"/>
    </source>
</evidence>
<dbReference type="Pfam" id="PF00266">
    <property type="entry name" value="Aminotran_5"/>
    <property type="match status" value="1"/>
</dbReference>